<evidence type="ECO:0000256" key="6">
    <source>
        <dbReference type="ARBA" id="ARBA00036735"/>
    </source>
</evidence>
<keyword evidence="4" id="KW-0964">Secreted</keyword>
<evidence type="ECO:0000256" key="7">
    <source>
        <dbReference type="ARBA" id="ARBA00036823"/>
    </source>
</evidence>
<keyword evidence="3" id="KW-0202">Cytokine</keyword>
<evidence type="ECO:0000256" key="12">
    <source>
        <dbReference type="ARBA" id="ARBA00042730"/>
    </source>
</evidence>
<evidence type="ECO:0000313" key="14">
    <source>
        <dbReference type="EMBL" id="RAK78454.1"/>
    </source>
</evidence>
<evidence type="ECO:0000256" key="5">
    <source>
        <dbReference type="ARBA" id="ARBA00023235"/>
    </source>
</evidence>
<dbReference type="VEuPathDB" id="FungiDB:BO72DRAFT_507276"/>
<evidence type="ECO:0000256" key="4">
    <source>
        <dbReference type="ARBA" id="ARBA00022525"/>
    </source>
</evidence>
<feature type="compositionally biased region" description="Low complexity" evidence="13">
    <location>
        <begin position="18"/>
        <end position="29"/>
    </location>
</feature>
<evidence type="ECO:0000256" key="3">
    <source>
        <dbReference type="ARBA" id="ARBA00022514"/>
    </source>
</evidence>
<dbReference type="EC" id="5.3.3.12" evidence="8"/>
<dbReference type="AlphaFoldDB" id="A0A8G1W2V5"/>
<dbReference type="InterPro" id="IPR001398">
    <property type="entry name" value="Macrophage_inhib_fac"/>
</dbReference>
<evidence type="ECO:0000256" key="13">
    <source>
        <dbReference type="SAM" id="MobiDB-lite"/>
    </source>
</evidence>
<evidence type="ECO:0000256" key="10">
    <source>
        <dbReference type="ARBA" id="ARBA00041631"/>
    </source>
</evidence>
<dbReference type="GO" id="GO:0050178">
    <property type="term" value="F:phenylpyruvate tautomerase activity"/>
    <property type="evidence" value="ECO:0007669"/>
    <property type="project" value="UniProtKB-EC"/>
</dbReference>
<feature type="compositionally biased region" description="Basic and acidic residues" evidence="13">
    <location>
        <begin position="308"/>
        <end position="321"/>
    </location>
</feature>
<evidence type="ECO:0000256" key="2">
    <source>
        <dbReference type="ARBA" id="ARBA00005851"/>
    </source>
</evidence>
<comment type="subcellular location">
    <subcellularLocation>
        <location evidence="1">Secreted</location>
    </subcellularLocation>
</comment>
<feature type="compositionally biased region" description="Basic residues" evidence="13">
    <location>
        <begin position="322"/>
        <end position="332"/>
    </location>
</feature>
<evidence type="ECO:0000256" key="8">
    <source>
        <dbReference type="ARBA" id="ARBA00038932"/>
    </source>
</evidence>
<accession>A0A8G1W2V5</accession>
<dbReference type="EC" id="5.3.2.1" evidence="9"/>
<dbReference type="PANTHER" id="PTHR11954">
    <property type="entry name" value="D-DOPACHROME DECARBOXYLASE"/>
    <property type="match status" value="1"/>
</dbReference>
<dbReference type="GeneID" id="63866587"/>
<organism evidence="14 15">
    <name type="scientific">Aspergillus fijiensis CBS 313.89</name>
    <dbReference type="NCBI Taxonomy" id="1448319"/>
    <lineage>
        <taxon>Eukaryota</taxon>
        <taxon>Fungi</taxon>
        <taxon>Dikarya</taxon>
        <taxon>Ascomycota</taxon>
        <taxon>Pezizomycotina</taxon>
        <taxon>Eurotiomycetes</taxon>
        <taxon>Eurotiomycetidae</taxon>
        <taxon>Eurotiales</taxon>
        <taxon>Aspergillaceae</taxon>
        <taxon>Aspergillus</taxon>
    </lineage>
</organism>
<comment type="catalytic activity">
    <reaction evidence="6">
        <text>3-phenylpyruvate = enol-phenylpyruvate</text>
        <dbReference type="Rhea" id="RHEA:17097"/>
        <dbReference type="ChEBI" id="CHEBI:16815"/>
        <dbReference type="ChEBI" id="CHEBI:18005"/>
        <dbReference type="EC" id="5.3.2.1"/>
    </reaction>
</comment>
<dbReference type="OrthoDB" id="255819at2759"/>
<comment type="catalytic activity">
    <reaction evidence="7">
        <text>L-dopachrome = 5,6-dihydroxyindole-2-carboxylate</text>
        <dbReference type="Rhea" id="RHEA:13041"/>
        <dbReference type="ChEBI" id="CHEBI:16875"/>
        <dbReference type="ChEBI" id="CHEBI:57509"/>
        <dbReference type="EC" id="5.3.3.12"/>
    </reaction>
</comment>
<sequence>MTPRRRRFEFSFRKRHSGPSTSSSSISPTVPVLQSPMAFQALGARTISEATLKQKNKLDRAPVRPSMFLEEKDDDEHAMYPIKPGVPADVKPTHLERKSIEGESVLRPKSQYFEEMFNIRGLVTSPRTQITHEAVTVVEVKINTRVSIQLDDDTLASTISTRMAQILEKPEVFIMTTIQQGACVYFGNSNTPAYLMKVFALPFLIAPIMNLRSTILIQMELQKILNIAPNRGVILYIPMPEENLATNGVTVMGQLANLERGTGIFRTISRTVSRKLKSGSTQSAPISVATTSSWNFSDRKSPASMAEDQSHGSEASKEGKKLKLKSRSRSTTKARSSLSSAVRGEDAGQPEPVDNGNYQQ</sequence>
<proteinExistence type="inferred from homology"/>
<dbReference type="Gene3D" id="3.30.429.10">
    <property type="entry name" value="Macrophage Migration Inhibitory Factor"/>
    <property type="match status" value="1"/>
</dbReference>
<dbReference type="GO" id="GO:0005576">
    <property type="term" value="C:extracellular region"/>
    <property type="evidence" value="ECO:0007669"/>
    <property type="project" value="UniProtKB-SubCell"/>
</dbReference>
<dbReference type="SUPFAM" id="SSF55331">
    <property type="entry name" value="Tautomerase/MIF"/>
    <property type="match status" value="1"/>
</dbReference>
<feature type="compositionally biased region" description="Basic residues" evidence="13">
    <location>
        <begin position="1"/>
        <end position="17"/>
    </location>
</feature>
<feature type="region of interest" description="Disordered" evidence="13">
    <location>
        <begin position="1"/>
        <end position="30"/>
    </location>
</feature>
<name>A0A8G1W2V5_9EURO</name>
<keyword evidence="5" id="KW-0413">Isomerase</keyword>
<reference evidence="14 15" key="1">
    <citation type="submission" date="2018-02" db="EMBL/GenBank/DDBJ databases">
        <title>The genomes of Aspergillus section Nigri reveals drivers in fungal speciation.</title>
        <authorList>
            <consortium name="DOE Joint Genome Institute"/>
            <person name="Vesth T.C."/>
            <person name="Nybo J."/>
            <person name="Theobald S."/>
            <person name="Brandl J."/>
            <person name="Frisvad J.C."/>
            <person name="Nielsen K.F."/>
            <person name="Lyhne E.K."/>
            <person name="Kogle M.E."/>
            <person name="Kuo A."/>
            <person name="Riley R."/>
            <person name="Clum A."/>
            <person name="Nolan M."/>
            <person name="Lipzen A."/>
            <person name="Salamov A."/>
            <person name="Henrissat B."/>
            <person name="Wiebenga A."/>
            <person name="De vries R.P."/>
            <person name="Grigoriev I.V."/>
            <person name="Mortensen U.H."/>
            <person name="Andersen M.R."/>
            <person name="Baker S.E."/>
        </authorList>
    </citation>
    <scope>NUCLEOTIDE SEQUENCE [LARGE SCALE GENOMIC DNA]</scope>
    <source>
        <strain evidence="14 15">CBS 313.89</strain>
    </source>
</reference>
<protein>
    <recommendedName>
        <fullName evidence="12">L-dopachrome isomerase</fullName>
        <ecNumber evidence="9">5.3.2.1</ecNumber>
        <ecNumber evidence="8">5.3.3.12</ecNumber>
    </recommendedName>
    <alternativeName>
        <fullName evidence="10">L-dopachrome tautomerase</fullName>
    </alternativeName>
    <alternativeName>
        <fullName evidence="11">Phenylpyruvate tautomerase</fullName>
    </alternativeName>
</protein>
<evidence type="ECO:0000256" key="11">
    <source>
        <dbReference type="ARBA" id="ARBA00041912"/>
    </source>
</evidence>
<dbReference type="EMBL" id="KZ824637">
    <property type="protein sequence ID" value="RAK78454.1"/>
    <property type="molecule type" value="Genomic_DNA"/>
</dbReference>
<gene>
    <name evidence="14" type="ORF">BO72DRAFT_507276</name>
</gene>
<dbReference type="GO" id="GO:0004167">
    <property type="term" value="F:dopachrome isomerase activity"/>
    <property type="evidence" value="ECO:0007669"/>
    <property type="project" value="UniProtKB-EC"/>
</dbReference>
<comment type="similarity">
    <text evidence="2">Belongs to the MIF family.</text>
</comment>
<evidence type="ECO:0000256" key="1">
    <source>
        <dbReference type="ARBA" id="ARBA00004613"/>
    </source>
</evidence>
<dbReference type="RefSeq" id="XP_040802464.1">
    <property type="nucleotide sequence ID" value="XM_040949254.1"/>
</dbReference>
<evidence type="ECO:0000256" key="9">
    <source>
        <dbReference type="ARBA" id="ARBA00039086"/>
    </source>
</evidence>
<dbReference type="Proteomes" id="UP000249789">
    <property type="component" value="Unassembled WGS sequence"/>
</dbReference>
<dbReference type="Pfam" id="PF01187">
    <property type="entry name" value="MIF"/>
    <property type="match status" value="1"/>
</dbReference>
<evidence type="ECO:0000313" key="15">
    <source>
        <dbReference type="Proteomes" id="UP000249789"/>
    </source>
</evidence>
<feature type="region of interest" description="Disordered" evidence="13">
    <location>
        <begin position="296"/>
        <end position="360"/>
    </location>
</feature>
<dbReference type="InterPro" id="IPR014347">
    <property type="entry name" value="Tautomerase/MIF_sf"/>
</dbReference>
<keyword evidence="15" id="KW-1185">Reference proteome</keyword>
<dbReference type="PANTHER" id="PTHR11954:SF6">
    <property type="entry name" value="MACROPHAGE MIGRATION INHIBITORY FACTOR"/>
    <property type="match status" value="1"/>
</dbReference>